<feature type="compositionally biased region" description="Basic and acidic residues" evidence="1">
    <location>
        <begin position="131"/>
        <end position="141"/>
    </location>
</feature>
<organism evidence="2 3">
    <name type="scientific">Actinidia chinensis var. chinensis</name>
    <name type="common">Chinese soft-hair kiwi</name>
    <dbReference type="NCBI Taxonomy" id="1590841"/>
    <lineage>
        <taxon>Eukaryota</taxon>
        <taxon>Viridiplantae</taxon>
        <taxon>Streptophyta</taxon>
        <taxon>Embryophyta</taxon>
        <taxon>Tracheophyta</taxon>
        <taxon>Spermatophyta</taxon>
        <taxon>Magnoliopsida</taxon>
        <taxon>eudicotyledons</taxon>
        <taxon>Gunneridae</taxon>
        <taxon>Pentapetalae</taxon>
        <taxon>asterids</taxon>
        <taxon>Ericales</taxon>
        <taxon>Actinidiaceae</taxon>
        <taxon>Actinidia</taxon>
    </lineage>
</organism>
<dbReference type="InParanoid" id="A0A2R6R9U0"/>
<gene>
    <name evidence="2" type="ORF">CEY00_Acc09246</name>
</gene>
<feature type="compositionally biased region" description="Polar residues" evidence="1">
    <location>
        <begin position="119"/>
        <end position="130"/>
    </location>
</feature>
<dbReference type="OrthoDB" id="10302673at2759"/>
<keyword evidence="3" id="KW-1185">Reference proteome</keyword>
<reference evidence="2 3" key="1">
    <citation type="submission" date="2017-07" db="EMBL/GenBank/DDBJ databases">
        <title>An improved, manually edited Actinidia chinensis var. chinensis (kiwifruit) genome highlights the challenges associated with draft genomes and gene prediction in plants.</title>
        <authorList>
            <person name="Pilkington S."/>
            <person name="Crowhurst R."/>
            <person name="Hilario E."/>
            <person name="Nardozza S."/>
            <person name="Fraser L."/>
            <person name="Peng Y."/>
            <person name="Gunaseelan K."/>
            <person name="Simpson R."/>
            <person name="Tahir J."/>
            <person name="Deroles S."/>
            <person name="Templeton K."/>
            <person name="Luo Z."/>
            <person name="Davy M."/>
            <person name="Cheng C."/>
            <person name="Mcneilage M."/>
            <person name="Scaglione D."/>
            <person name="Liu Y."/>
            <person name="Zhang Q."/>
            <person name="Datson P."/>
            <person name="De Silva N."/>
            <person name="Gardiner S."/>
            <person name="Bassett H."/>
            <person name="Chagne D."/>
            <person name="Mccallum J."/>
            <person name="Dzierzon H."/>
            <person name="Deng C."/>
            <person name="Wang Y.-Y."/>
            <person name="Barron N."/>
            <person name="Manako K."/>
            <person name="Bowen J."/>
            <person name="Foster T."/>
            <person name="Erridge Z."/>
            <person name="Tiffin H."/>
            <person name="Waite C."/>
            <person name="Davies K."/>
            <person name="Grierson E."/>
            <person name="Laing W."/>
            <person name="Kirk R."/>
            <person name="Chen X."/>
            <person name="Wood M."/>
            <person name="Montefiori M."/>
            <person name="Brummell D."/>
            <person name="Schwinn K."/>
            <person name="Catanach A."/>
            <person name="Fullerton C."/>
            <person name="Li D."/>
            <person name="Meiyalaghan S."/>
            <person name="Nieuwenhuizen N."/>
            <person name="Read N."/>
            <person name="Prakash R."/>
            <person name="Hunter D."/>
            <person name="Zhang H."/>
            <person name="Mckenzie M."/>
            <person name="Knabel M."/>
            <person name="Harris A."/>
            <person name="Allan A."/>
            <person name="Chen A."/>
            <person name="Janssen B."/>
            <person name="Plunkett B."/>
            <person name="Dwamena C."/>
            <person name="Voogd C."/>
            <person name="Leif D."/>
            <person name="Lafferty D."/>
            <person name="Souleyre E."/>
            <person name="Varkonyi-Gasic E."/>
            <person name="Gambi F."/>
            <person name="Hanley J."/>
            <person name="Yao J.-L."/>
            <person name="Cheung J."/>
            <person name="David K."/>
            <person name="Warren B."/>
            <person name="Marsh K."/>
            <person name="Snowden K."/>
            <person name="Lin-Wang K."/>
            <person name="Brian L."/>
            <person name="Martinez-Sanchez M."/>
            <person name="Wang M."/>
            <person name="Ileperuma N."/>
            <person name="Macnee N."/>
            <person name="Campin R."/>
            <person name="Mcatee P."/>
            <person name="Drummond R."/>
            <person name="Espley R."/>
            <person name="Ireland H."/>
            <person name="Wu R."/>
            <person name="Atkinson R."/>
            <person name="Karunairetnam S."/>
            <person name="Bulley S."/>
            <person name="Chunkath S."/>
            <person name="Hanley Z."/>
            <person name="Storey R."/>
            <person name="Thrimawithana A."/>
            <person name="Thomson S."/>
            <person name="David C."/>
            <person name="Testolin R."/>
        </authorList>
    </citation>
    <scope>NUCLEOTIDE SEQUENCE [LARGE SCALE GENOMIC DNA]</scope>
    <source>
        <strain evidence="3">cv. Red5</strain>
        <tissue evidence="2">Young leaf</tissue>
    </source>
</reference>
<name>A0A2R6R9U0_ACTCC</name>
<dbReference type="Proteomes" id="UP000241394">
    <property type="component" value="Chromosome LG8"/>
</dbReference>
<dbReference type="EMBL" id="NKQK01000008">
    <property type="protein sequence ID" value="PSS24324.1"/>
    <property type="molecule type" value="Genomic_DNA"/>
</dbReference>
<dbReference type="PANTHER" id="PTHR46554:SF5">
    <property type="entry name" value="OS10G0327400 PROTEIN"/>
    <property type="match status" value="1"/>
</dbReference>
<dbReference type="PANTHER" id="PTHR46554">
    <property type="entry name" value="MEDIATOR OF RNA POLYMERASE II TRANSCRIPTION SUBUNIT 26A-RELATED"/>
    <property type="match status" value="1"/>
</dbReference>
<feature type="compositionally biased region" description="Low complexity" evidence="1">
    <location>
        <begin position="142"/>
        <end position="152"/>
    </location>
</feature>
<sequence length="418" mass="47742">MDMTGLNLEAIGEWHNYFESTGLDVFDVIENAIKVAIWYWPDEFLMRRDEIAQLIFKKQSVRPNGDNHRRHEPFDLDMRDEIAQIRFKKQSVLPSSNGVTNHRRDEPLNRRDEIAQMQFKKQSVPPSSNGDARDMNRDKTLDSSSASSSKTLSAEDDFFSHVVKEQSVKEIINQGKEFPNFEDIQINDPVEIISPKLNSEAKVEEQPKSAMESTSCTAAEISKHEEDNFSSTREEQNPKARKIIKINLSELRNRGKRFQNFEDVESGVSKSPIPSMRSEVCDEAELTINLVSGLWDESVAATRKTELLTTSSKGKLGPNLEKDVQNATERSLKQIPESKINKKGKVQEHLMQPKPSDKGEEALELKLEATKRKLREGYDQVHNARKKIQLIGELPRPLPVEAKTKKTGNPMRYNIRMP</sequence>
<proteinExistence type="predicted"/>
<protein>
    <submittedName>
        <fullName evidence="2">Mediator of RNA polymerase II transcription subunit 26a</fullName>
    </submittedName>
</protein>
<dbReference type="Gramene" id="PSS24324">
    <property type="protein sequence ID" value="PSS24324"/>
    <property type="gene ID" value="CEY00_Acc09246"/>
</dbReference>
<reference evidence="3" key="2">
    <citation type="journal article" date="2018" name="BMC Genomics">
        <title>A manually annotated Actinidia chinensis var. chinensis (kiwifruit) genome highlights the challenges associated with draft genomes and gene prediction in plants.</title>
        <authorList>
            <person name="Pilkington S.M."/>
            <person name="Crowhurst R."/>
            <person name="Hilario E."/>
            <person name="Nardozza S."/>
            <person name="Fraser L."/>
            <person name="Peng Y."/>
            <person name="Gunaseelan K."/>
            <person name="Simpson R."/>
            <person name="Tahir J."/>
            <person name="Deroles S.C."/>
            <person name="Templeton K."/>
            <person name="Luo Z."/>
            <person name="Davy M."/>
            <person name="Cheng C."/>
            <person name="McNeilage M."/>
            <person name="Scaglione D."/>
            <person name="Liu Y."/>
            <person name="Zhang Q."/>
            <person name="Datson P."/>
            <person name="De Silva N."/>
            <person name="Gardiner S.E."/>
            <person name="Bassett H."/>
            <person name="Chagne D."/>
            <person name="McCallum J."/>
            <person name="Dzierzon H."/>
            <person name="Deng C."/>
            <person name="Wang Y.Y."/>
            <person name="Barron L."/>
            <person name="Manako K."/>
            <person name="Bowen J."/>
            <person name="Foster T.M."/>
            <person name="Erridge Z.A."/>
            <person name="Tiffin H."/>
            <person name="Waite C.N."/>
            <person name="Davies K.M."/>
            <person name="Grierson E.P."/>
            <person name="Laing W.A."/>
            <person name="Kirk R."/>
            <person name="Chen X."/>
            <person name="Wood M."/>
            <person name="Montefiori M."/>
            <person name="Brummell D.A."/>
            <person name="Schwinn K.E."/>
            <person name="Catanach A."/>
            <person name="Fullerton C."/>
            <person name="Li D."/>
            <person name="Meiyalaghan S."/>
            <person name="Nieuwenhuizen N."/>
            <person name="Read N."/>
            <person name="Prakash R."/>
            <person name="Hunter D."/>
            <person name="Zhang H."/>
            <person name="McKenzie M."/>
            <person name="Knabel M."/>
            <person name="Harris A."/>
            <person name="Allan A.C."/>
            <person name="Gleave A."/>
            <person name="Chen A."/>
            <person name="Janssen B.J."/>
            <person name="Plunkett B."/>
            <person name="Ampomah-Dwamena C."/>
            <person name="Voogd C."/>
            <person name="Leif D."/>
            <person name="Lafferty D."/>
            <person name="Souleyre E.J.F."/>
            <person name="Varkonyi-Gasic E."/>
            <person name="Gambi F."/>
            <person name="Hanley J."/>
            <person name="Yao J.L."/>
            <person name="Cheung J."/>
            <person name="David K.M."/>
            <person name="Warren B."/>
            <person name="Marsh K."/>
            <person name="Snowden K.C."/>
            <person name="Lin-Wang K."/>
            <person name="Brian L."/>
            <person name="Martinez-Sanchez M."/>
            <person name="Wang M."/>
            <person name="Ileperuma N."/>
            <person name="Macnee N."/>
            <person name="Campin R."/>
            <person name="McAtee P."/>
            <person name="Drummond R.S.M."/>
            <person name="Espley R.V."/>
            <person name="Ireland H.S."/>
            <person name="Wu R."/>
            <person name="Atkinson R.G."/>
            <person name="Karunairetnam S."/>
            <person name="Bulley S."/>
            <person name="Chunkath S."/>
            <person name="Hanley Z."/>
            <person name="Storey R."/>
            <person name="Thrimawithana A.H."/>
            <person name="Thomson S."/>
            <person name="David C."/>
            <person name="Testolin R."/>
            <person name="Huang H."/>
            <person name="Hellens R.P."/>
            <person name="Schaffer R.J."/>
        </authorList>
    </citation>
    <scope>NUCLEOTIDE SEQUENCE [LARGE SCALE GENOMIC DNA]</scope>
    <source>
        <strain evidence="3">cv. Red5</strain>
    </source>
</reference>
<feature type="region of interest" description="Disordered" evidence="1">
    <location>
        <begin position="117"/>
        <end position="153"/>
    </location>
</feature>
<dbReference type="AlphaFoldDB" id="A0A2R6R9U0"/>
<accession>A0A2R6R9U0</accession>
<comment type="caution">
    <text evidence="2">The sequence shown here is derived from an EMBL/GenBank/DDBJ whole genome shotgun (WGS) entry which is preliminary data.</text>
</comment>
<evidence type="ECO:0000256" key="1">
    <source>
        <dbReference type="SAM" id="MobiDB-lite"/>
    </source>
</evidence>
<evidence type="ECO:0000313" key="2">
    <source>
        <dbReference type="EMBL" id="PSS24324.1"/>
    </source>
</evidence>
<evidence type="ECO:0000313" key="3">
    <source>
        <dbReference type="Proteomes" id="UP000241394"/>
    </source>
</evidence>